<dbReference type="STRING" id="1395513.P343_02565"/>
<organism evidence="2 3">
    <name type="scientific">Sporolactobacillus laevolacticus DSM 442</name>
    <dbReference type="NCBI Taxonomy" id="1395513"/>
    <lineage>
        <taxon>Bacteria</taxon>
        <taxon>Bacillati</taxon>
        <taxon>Bacillota</taxon>
        <taxon>Bacilli</taxon>
        <taxon>Bacillales</taxon>
        <taxon>Sporolactobacillaceae</taxon>
        <taxon>Sporolactobacillus</taxon>
    </lineage>
</organism>
<dbReference type="RefSeq" id="WP_023508822.1">
    <property type="nucleotide sequence ID" value="NZ_AWTC01000002.1"/>
</dbReference>
<gene>
    <name evidence="2" type="ORF">P343_02565</name>
</gene>
<evidence type="ECO:0000313" key="3">
    <source>
        <dbReference type="Proteomes" id="UP000018296"/>
    </source>
</evidence>
<sequence>MPISGVSSGTPDYAIQQTQTQQLQAAQQNQQVQPASADKDHDNDQGSEAAEGLGRFIDVKG</sequence>
<keyword evidence="3" id="KW-1185">Reference proteome</keyword>
<feature type="compositionally biased region" description="Low complexity" evidence="1">
    <location>
        <begin position="18"/>
        <end position="36"/>
    </location>
</feature>
<accession>V6J073</accession>
<feature type="region of interest" description="Disordered" evidence="1">
    <location>
        <begin position="18"/>
        <end position="61"/>
    </location>
</feature>
<name>V6J073_9BACL</name>
<comment type="caution">
    <text evidence="2">The sequence shown here is derived from an EMBL/GenBank/DDBJ whole genome shotgun (WGS) entry which is preliminary data.</text>
</comment>
<protein>
    <submittedName>
        <fullName evidence="2">Uncharacterized protein</fullName>
    </submittedName>
</protein>
<dbReference type="AlphaFoldDB" id="V6J073"/>
<evidence type="ECO:0000256" key="1">
    <source>
        <dbReference type="SAM" id="MobiDB-lite"/>
    </source>
</evidence>
<dbReference type="Proteomes" id="UP000018296">
    <property type="component" value="Unassembled WGS sequence"/>
</dbReference>
<dbReference type="EMBL" id="AWTC01000002">
    <property type="protein sequence ID" value="EST13212.1"/>
    <property type="molecule type" value="Genomic_DNA"/>
</dbReference>
<evidence type="ECO:0000313" key="2">
    <source>
        <dbReference type="EMBL" id="EST13212.1"/>
    </source>
</evidence>
<reference evidence="2 3" key="1">
    <citation type="journal article" date="2013" name="Genome Announc.">
        <title>Genome Sequence of Sporolactobacillus laevolacticus DSM442, an Efficient Polymer-Grade D-Lactate Producer from Agricultural Waste Cottonseed as a Nitrogen Source.</title>
        <authorList>
            <person name="Wang H."/>
            <person name="Wang L."/>
            <person name="Ju J."/>
            <person name="Yu B."/>
            <person name="Ma Y."/>
        </authorList>
    </citation>
    <scope>NUCLEOTIDE SEQUENCE [LARGE SCALE GENOMIC DNA]</scope>
    <source>
        <strain evidence="2 3">DSM 442</strain>
    </source>
</reference>
<dbReference type="PATRIC" id="fig|1395513.3.peg.520"/>
<proteinExistence type="predicted"/>